<evidence type="ECO:0000313" key="1">
    <source>
        <dbReference type="EMBL" id="KAI3782300.1"/>
    </source>
</evidence>
<proteinExistence type="predicted"/>
<evidence type="ECO:0000313" key="2">
    <source>
        <dbReference type="Proteomes" id="UP001055811"/>
    </source>
</evidence>
<gene>
    <name evidence="1" type="ORF">L2E82_12340</name>
</gene>
<dbReference type="Proteomes" id="UP001055811">
    <property type="component" value="Linkage Group LG02"/>
</dbReference>
<protein>
    <submittedName>
        <fullName evidence="1">Uncharacterized protein</fullName>
    </submittedName>
</protein>
<organism evidence="1 2">
    <name type="scientific">Cichorium intybus</name>
    <name type="common">Chicory</name>
    <dbReference type="NCBI Taxonomy" id="13427"/>
    <lineage>
        <taxon>Eukaryota</taxon>
        <taxon>Viridiplantae</taxon>
        <taxon>Streptophyta</taxon>
        <taxon>Embryophyta</taxon>
        <taxon>Tracheophyta</taxon>
        <taxon>Spermatophyta</taxon>
        <taxon>Magnoliopsida</taxon>
        <taxon>eudicotyledons</taxon>
        <taxon>Gunneridae</taxon>
        <taxon>Pentapetalae</taxon>
        <taxon>asterids</taxon>
        <taxon>campanulids</taxon>
        <taxon>Asterales</taxon>
        <taxon>Asteraceae</taxon>
        <taxon>Cichorioideae</taxon>
        <taxon>Cichorieae</taxon>
        <taxon>Cichoriinae</taxon>
        <taxon>Cichorium</taxon>
    </lineage>
</organism>
<keyword evidence="2" id="KW-1185">Reference proteome</keyword>
<accession>A0ACB9GH09</accession>
<comment type="caution">
    <text evidence="1">The sequence shown here is derived from an EMBL/GenBank/DDBJ whole genome shotgun (WGS) entry which is preliminary data.</text>
</comment>
<name>A0ACB9GH09_CICIN</name>
<dbReference type="EMBL" id="CM042010">
    <property type="protein sequence ID" value="KAI3782300.1"/>
    <property type="molecule type" value="Genomic_DNA"/>
</dbReference>
<reference evidence="2" key="1">
    <citation type="journal article" date="2022" name="Mol. Ecol. Resour.">
        <title>The genomes of chicory, endive, great burdock and yacon provide insights into Asteraceae palaeo-polyploidization history and plant inulin production.</title>
        <authorList>
            <person name="Fan W."/>
            <person name="Wang S."/>
            <person name="Wang H."/>
            <person name="Wang A."/>
            <person name="Jiang F."/>
            <person name="Liu H."/>
            <person name="Zhao H."/>
            <person name="Xu D."/>
            <person name="Zhang Y."/>
        </authorList>
    </citation>
    <scope>NUCLEOTIDE SEQUENCE [LARGE SCALE GENOMIC DNA]</scope>
    <source>
        <strain evidence="2">cv. Punajuju</strain>
    </source>
</reference>
<sequence length="72" mass="8234">MVGQEMEVDDVEPEPINADEEEGGNGDGGTRRRRNPETEEARGGMRNPFGMPVDFVDRLLTDFDRHFRLDRV</sequence>
<reference evidence="1 2" key="2">
    <citation type="journal article" date="2022" name="Mol. Ecol. Resour.">
        <title>The genomes of chicory, endive, great burdock and yacon provide insights into Asteraceae paleo-polyploidization history and plant inulin production.</title>
        <authorList>
            <person name="Fan W."/>
            <person name="Wang S."/>
            <person name="Wang H."/>
            <person name="Wang A."/>
            <person name="Jiang F."/>
            <person name="Liu H."/>
            <person name="Zhao H."/>
            <person name="Xu D."/>
            <person name="Zhang Y."/>
        </authorList>
    </citation>
    <scope>NUCLEOTIDE SEQUENCE [LARGE SCALE GENOMIC DNA]</scope>
    <source>
        <strain evidence="2">cv. Punajuju</strain>
        <tissue evidence="1">Leaves</tissue>
    </source>
</reference>